<comment type="caution">
    <text evidence="2">The sequence shown here is derived from an EMBL/GenBank/DDBJ whole genome shotgun (WGS) entry which is preliminary data.</text>
</comment>
<protein>
    <submittedName>
        <fullName evidence="2">Uncharacterized protein</fullName>
    </submittedName>
</protein>
<evidence type="ECO:0000313" key="3">
    <source>
        <dbReference type="Proteomes" id="UP000248887"/>
    </source>
</evidence>
<proteinExistence type="predicted"/>
<sequence>MKSLNAALIRGAAGALCVGAVLAIGSAAYADRAAGDACAAGLTPDGKMIYSATVAQVVGGGDVRTVVTDTTKSLAMSGKIDRGAARGNAEAAGQCLAQAKS</sequence>
<dbReference type="Proteomes" id="UP000248887">
    <property type="component" value="Unassembled WGS sequence"/>
</dbReference>
<feature type="chain" id="PRO_5015897795" evidence="1">
    <location>
        <begin position="31"/>
        <end position="101"/>
    </location>
</feature>
<dbReference type="AlphaFoldDB" id="A0A2W5SZX1"/>
<evidence type="ECO:0000256" key="1">
    <source>
        <dbReference type="SAM" id="SignalP"/>
    </source>
</evidence>
<evidence type="ECO:0000313" key="2">
    <source>
        <dbReference type="EMBL" id="PZQ80200.1"/>
    </source>
</evidence>
<feature type="signal peptide" evidence="1">
    <location>
        <begin position="1"/>
        <end position="30"/>
    </location>
</feature>
<reference evidence="2 3" key="1">
    <citation type="submission" date="2017-08" db="EMBL/GenBank/DDBJ databases">
        <title>Infants hospitalized years apart are colonized by the same room-sourced microbial strains.</title>
        <authorList>
            <person name="Brooks B."/>
            <person name="Olm M.R."/>
            <person name="Firek B.A."/>
            <person name="Baker R."/>
            <person name="Thomas B.C."/>
            <person name="Morowitz M.J."/>
            <person name="Banfield J.F."/>
        </authorList>
    </citation>
    <scope>NUCLEOTIDE SEQUENCE [LARGE SCALE GENOMIC DNA]</scope>
    <source>
        <strain evidence="2">S2_005_001_R2_27</strain>
    </source>
</reference>
<keyword evidence="1" id="KW-0732">Signal</keyword>
<gene>
    <name evidence="2" type="ORF">DI549_17880</name>
</gene>
<dbReference type="EMBL" id="QFQD01000069">
    <property type="protein sequence ID" value="PZQ80200.1"/>
    <property type="molecule type" value="Genomic_DNA"/>
</dbReference>
<accession>A0A2W5SZX1</accession>
<organism evidence="2 3">
    <name type="scientific">Ancylobacter novellus</name>
    <name type="common">Thiobacillus novellus</name>
    <dbReference type="NCBI Taxonomy" id="921"/>
    <lineage>
        <taxon>Bacteria</taxon>
        <taxon>Pseudomonadati</taxon>
        <taxon>Pseudomonadota</taxon>
        <taxon>Alphaproteobacteria</taxon>
        <taxon>Hyphomicrobiales</taxon>
        <taxon>Xanthobacteraceae</taxon>
        <taxon>Ancylobacter</taxon>
    </lineage>
</organism>
<name>A0A2W5SZX1_ANCNO</name>